<organism evidence="4">
    <name type="scientific">Rhizochromulina marina</name>
    <dbReference type="NCBI Taxonomy" id="1034831"/>
    <lineage>
        <taxon>Eukaryota</taxon>
        <taxon>Sar</taxon>
        <taxon>Stramenopiles</taxon>
        <taxon>Ochrophyta</taxon>
        <taxon>Dictyochophyceae</taxon>
        <taxon>Rhizochromulinales</taxon>
        <taxon>Rhizochromulina</taxon>
    </lineage>
</organism>
<feature type="region of interest" description="Disordered" evidence="1">
    <location>
        <begin position="562"/>
        <end position="604"/>
    </location>
</feature>
<protein>
    <recommendedName>
        <fullName evidence="3">Methyltransferase domain-containing protein</fullName>
    </recommendedName>
</protein>
<dbReference type="EMBL" id="HBHJ01008288">
    <property type="protein sequence ID" value="CAD9673368.1"/>
    <property type="molecule type" value="Transcribed_RNA"/>
</dbReference>
<evidence type="ECO:0000313" key="4">
    <source>
        <dbReference type="EMBL" id="CAD9673368.1"/>
    </source>
</evidence>
<dbReference type="InterPro" id="IPR029063">
    <property type="entry name" value="SAM-dependent_MTases_sf"/>
</dbReference>
<dbReference type="GO" id="GO:0005737">
    <property type="term" value="C:cytoplasm"/>
    <property type="evidence" value="ECO:0007669"/>
    <property type="project" value="TreeGrafter"/>
</dbReference>
<dbReference type="Pfam" id="PF13679">
    <property type="entry name" value="Methyltransf_32"/>
    <property type="match status" value="1"/>
</dbReference>
<proteinExistence type="predicted"/>
<feature type="region of interest" description="Disordered" evidence="1">
    <location>
        <begin position="103"/>
        <end position="124"/>
    </location>
</feature>
<evidence type="ECO:0000256" key="2">
    <source>
        <dbReference type="SAM" id="SignalP"/>
    </source>
</evidence>
<feature type="signal peptide" evidence="2">
    <location>
        <begin position="1"/>
        <end position="36"/>
    </location>
</feature>
<keyword evidence="2" id="KW-0732">Signal</keyword>
<evidence type="ECO:0000256" key="1">
    <source>
        <dbReference type="SAM" id="MobiDB-lite"/>
    </source>
</evidence>
<dbReference type="PANTHER" id="PTHR13369">
    <property type="match status" value="1"/>
</dbReference>
<feature type="compositionally biased region" description="Polar residues" evidence="1">
    <location>
        <begin position="562"/>
        <end position="576"/>
    </location>
</feature>
<dbReference type="SUPFAM" id="SSF53335">
    <property type="entry name" value="S-adenosyl-L-methionine-dependent methyltransferases"/>
    <property type="match status" value="1"/>
</dbReference>
<evidence type="ECO:0000259" key="3">
    <source>
        <dbReference type="Pfam" id="PF13679"/>
    </source>
</evidence>
<dbReference type="Gene3D" id="3.40.50.150">
    <property type="entry name" value="Vaccinia Virus protein VP39"/>
    <property type="match status" value="1"/>
</dbReference>
<dbReference type="InterPro" id="IPR025714">
    <property type="entry name" value="Methyltranfer_dom"/>
</dbReference>
<accession>A0A7S2RK23</accession>
<dbReference type="PANTHER" id="PTHR13369:SF3">
    <property type="entry name" value="METHYLTRANSFERASE DOMAIN-CONTAINING PROTEIN"/>
    <property type="match status" value="1"/>
</dbReference>
<name>A0A7S2RK23_9STRA</name>
<reference evidence="4" key="1">
    <citation type="submission" date="2021-01" db="EMBL/GenBank/DDBJ databases">
        <authorList>
            <person name="Corre E."/>
            <person name="Pelletier E."/>
            <person name="Niang G."/>
            <person name="Scheremetjew M."/>
            <person name="Finn R."/>
            <person name="Kale V."/>
            <person name="Holt S."/>
            <person name="Cochrane G."/>
            <person name="Meng A."/>
            <person name="Brown T."/>
            <person name="Cohen L."/>
        </authorList>
    </citation>
    <scope>NUCLEOTIDE SEQUENCE</scope>
    <source>
        <strain evidence="4">CCMP1243</strain>
    </source>
</reference>
<feature type="chain" id="PRO_5030851261" description="Methyltransferase domain-containing protein" evidence="2">
    <location>
        <begin position="37"/>
        <end position="604"/>
    </location>
</feature>
<dbReference type="AlphaFoldDB" id="A0A7S2RK23"/>
<feature type="compositionally biased region" description="Basic residues" evidence="1">
    <location>
        <begin position="587"/>
        <end position="596"/>
    </location>
</feature>
<sequence>MGQWRRGGAVHRLAVLLLRLGLVSLWLNSRLPGTAAFHPMPVRVAQRVIFAAEGSPAESSTSKHQGRDGAWDSFLDAVDNALDCSTFIRLTLSENKGFGAVGAPPATDADGKPTLPSSDGDPTMVPSDLKNIYGRLVELKRRGPCIQFTFKFKTRDEVKNFPVAPGHDQQASEHWKTALHNWVGPQGFRRARLFTATEDLEYRAHRGGKLTAFPASLSTPMTTSHDRPKNTVVSREEPFLRELGVTGVGGKPRAGMAAKLRQIQKFVEILAPLARSVMASPKASASAADKILRVVDMGCGRGYLTFAVHRHLSESMPLPVETIGVELRQGLVTETNTIARELGSDFHGLRFVQGSIEDFTHGSGLLGGQAAGVDSLDALGAPVDGGGQSASYMADEELIESTTIQEGMDVLIALHACDTATDDALWCGIRANASIILAAPCCHKEVRRQVDRSLNTIQPPLLDLFQHGIFRERAAEMATDAIRGLLLELAQYEVQIFEFIGGEHTAKNVMIAATRRPADRLRPPHELDQLRARLASMMQAHGIHTHKLAEWMGVVPAPTSSPISTSQGYIPTSTAKASLPRKSASGNRRKRGRRMVPRTPAPPV</sequence>
<gene>
    <name evidence="4" type="ORF">RMAR1173_LOCUS5366</name>
</gene>
<feature type="domain" description="Methyltransferase" evidence="3">
    <location>
        <begin position="259"/>
        <end position="449"/>
    </location>
</feature>